<dbReference type="EMBL" id="JABBFR010000029">
    <property type="protein sequence ID" value="MBT0725581.1"/>
    <property type="molecule type" value="Genomic_DNA"/>
</dbReference>
<feature type="region of interest" description="Disordered" evidence="1">
    <location>
        <begin position="94"/>
        <end position="114"/>
    </location>
</feature>
<comment type="caution">
    <text evidence="2">The sequence shown here is derived from an EMBL/GenBank/DDBJ whole genome shotgun (WGS) entry which is preliminary data.</text>
</comment>
<protein>
    <submittedName>
        <fullName evidence="2">Uncharacterized protein</fullName>
    </submittedName>
</protein>
<organism evidence="2 3">
    <name type="scientific">Rosenbergiella gaditana</name>
    <dbReference type="NCBI Taxonomy" id="2726987"/>
    <lineage>
        <taxon>Bacteria</taxon>
        <taxon>Pseudomonadati</taxon>
        <taxon>Pseudomonadota</taxon>
        <taxon>Gammaproteobacteria</taxon>
        <taxon>Enterobacterales</taxon>
        <taxon>Erwiniaceae</taxon>
        <taxon>Rosenbergiella</taxon>
    </lineage>
</organism>
<gene>
    <name evidence="2" type="ORF">HH682_14400</name>
</gene>
<dbReference type="RefSeq" id="WP_214238213.1">
    <property type="nucleotide sequence ID" value="NZ_JABBFR010000029.1"/>
</dbReference>
<dbReference type="Proteomes" id="UP000790096">
    <property type="component" value="Unassembled WGS sequence"/>
</dbReference>
<accession>A0ABS5SZP8</accession>
<evidence type="ECO:0000313" key="3">
    <source>
        <dbReference type="Proteomes" id="UP000790096"/>
    </source>
</evidence>
<evidence type="ECO:0000313" key="2">
    <source>
        <dbReference type="EMBL" id="MBT0725581.1"/>
    </source>
</evidence>
<name>A0ABS5SZP8_9GAMM</name>
<reference evidence="2 3" key="1">
    <citation type="submission" date="2020-04" db="EMBL/GenBank/DDBJ databases">
        <title>Genome sequencing of Rosenbergiella species.</title>
        <authorList>
            <person name="Alvarez-Perez S."/>
            <person name="Lievens B."/>
        </authorList>
    </citation>
    <scope>NUCLEOTIDE SEQUENCE [LARGE SCALE GENOMIC DNA]</scope>
    <source>
        <strain evidence="2 3">S61</strain>
    </source>
</reference>
<proteinExistence type="predicted"/>
<evidence type="ECO:0000256" key="1">
    <source>
        <dbReference type="SAM" id="MobiDB-lite"/>
    </source>
</evidence>
<sequence length="114" mass="13428">MKKDHESEDVINSTISDIASSLFIVLCDCYPELATTDLEDIFNETFKSNVMVFIQDYRRSVHEGTEFRTKAQRIAQGYTQQRFFEKLSSAIERSKRIRRNRTKNGIENNQENKR</sequence>
<keyword evidence="3" id="KW-1185">Reference proteome</keyword>
<feature type="compositionally biased region" description="Polar residues" evidence="1">
    <location>
        <begin position="103"/>
        <end position="114"/>
    </location>
</feature>